<evidence type="ECO:0000313" key="1">
    <source>
        <dbReference type="EMBL" id="KAG9337512.1"/>
    </source>
</evidence>
<sequence length="60" mass="6323">MLSNSMTCLSGVDPAQLLCFGDVFQPLCKVSVKCTSPLCITVTSDGGFINVGTCCSRQVF</sequence>
<comment type="caution">
    <text evidence="1">The sequence shown here is derived from an EMBL/GenBank/DDBJ whole genome shotgun (WGS) entry which is preliminary data.</text>
</comment>
<organism evidence="1 2">
    <name type="scientific">Albula glossodonta</name>
    <name type="common">roundjaw bonefish</name>
    <dbReference type="NCBI Taxonomy" id="121402"/>
    <lineage>
        <taxon>Eukaryota</taxon>
        <taxon>Metazoa</taxon>
        <taxon>Chordata</taxon>
        <taxon>Craniata</taxon>
        <taxon>Vertebrata</taxon>
        <taxon>Euteleostomi</taxon>
        <taxon>Actinopterygii</taxon>
        <taxon>Neopterygii</taxon>
        <taxon>Teleostei</taxon>
        <taxon>Albuliformes</taxon>
        <taxon>Albulidae</taxon>
        <taxon>Albula</taxon>
    </lineage>
</organism>
<accession>A0A8T2NIM6</accession>
<evidence type="ECO:0000313" key="2">
    <source>
        <dbReference type="Proteomes" id="UP000824540"/>
    </source>
</evidence>
<protein>
    <submittedName>
        <fullName evidence="1">Uncharacterized protein</fullName>
    </submittedName>
</protein>
<dbReference type="Proteomes" id="UP000824540">
    <property type="component" value="Unassembled WGS sequence"/>
</dbReference>
<gene>
    <name evidence="1" type="ORF">JZ751_028703</name>
</gene>
<dbReference type="AlphaFoldDB" id="A0A8T2NIM6"/>
<dbReference type="EMBL" id="JAFBMS010000087">
    <property type="protein sequence ID" value="KAG9337512.1"/>
    <property type="molecule type" value="Genomic_DNA"/>
</dbReference>
<name>A0A8T2NIM6_9TELE</name>
<reference evidence="1" key="1">
    <citation type="thesis" date="2021" institute="BYU ScholarsArchive" country="Provo, UT, USA">
        <title>Applications of and Algorithms for Genome Assembly and Genomic Analyses with an Emphasis on Marine Teleosts.</title>
        <authorList>
            <person name="Pickett B.D."/>
        </authorList>
    </citation>
    <scope>NUCLEOTIDE SEQUENCE</scope>
    <source>
        <strain evidence="1">HI-2016</strain>
    </source>
</reference>
<proteinExistence type="predicted"/>
<keyword evidence="2" id="KW-1185">Reference proteome</keyword>